<dbReference type="SUPFAM" id="SSF56601">
    <property type="entry name" value="beta-lactamase/transpeptidase-like"/>
    <property type="match status" value="1"/>
</dbReference>
<evidence type="ECO:0000313" key="4">
    <source>
        <dbReference type="Proteomes" id="UP000307087"/>
    </source>
</evidence>
<dbReference type="Pfam" id="PF00144">
    <property type="entry name" value="Beta-lactamase"/>
    <property type="match status" value="1"/>
</dbReference>
<evidence type="ECO:0000259" key="1">
    <source>
        <dbReference type="Pfam" id="PF00144"/>
    </source>
</evidence>
<gene>
    <name evidence="3" type="ORF">E9934_15970</name>
</gene>
<dbReference type="RefSeq" id="WP_136563894.1">
    <property type="nucleotide sequence ID" value="NZ_BAABLS010000009.1"/>
</dbReference>
<dbReference type="InterPro" id="IPR012338">
    <property type="entry name" value="Beta-lactam/transpept-like"/>
</dbReference>
<feature type="domain" description="Beta-lactamase-related" evidence="1">
    <location>
        <begin position="14"/>
        <end position="324"/>
    </location>
</feature>
<dbReference type="InterPro" id="IPR056008">
    <property type="entry name" value="DUF7586"/>
</dbReference>
<sequence>MALFEPTGAAVLRRVASAQADGRLPSVAAGVVRDGDLAWSGGRGRTVRRDSDARPDADTQYKIGSVTKTMTAALVVLAAERGELGIDDAVRRFWPEAPFGDATLRSLLSHASGMTAEPHGEWWERSEGGDLAALAAAHEGATPVLPSGAQLHYSNLGYGLLGAVVERVWGESWWSVLQAEVLTPLGMTRTSYQWVEPAAEGFAVDALTGEAMPEPLPDTGAMAPAGQLWSTVTDLGTWLTALVDADRSVLSAASLRAMATPQVGDPDDRTGQTWGLGLSISRSRGRKLVGHGGSMPGFCCGVCIDVDARVGAVVLTNGAYGLGGVAEELVHLVLDTEPALPREWAPTTSVPDAVREIVGTWHWGHAPNVLRWDGQLLHAAPPAGFGRVMSFEPRADGTFLGRTGYLAGETLRVVRDPDGTVNHLECATFIWTRVPYDPRAPIPGGPPAARP</sequence>
<dbReference type="Gene3D" id="3.40.710.10">
    <property type="entry name" value="DD-peptidase/beta-lactamase superfamily"/>
    <property type="match status" value="1"/>
</dbReference>
<protein>
    <submittedName>
        <fullName evidence="3">Beta-lactamase family protein</fullName>
    </submittedName>
</protein>
<dbReference type="AlphaFoldDB" id="A0A4S8N207"/>
<dbReference type="InterPro" id="IPR001466">
    <property type="entry name" value="Beta-lactam-related"/>
</dbReference>
<organism evidence="3 4">
    <name type="scientific">Nocardioides caeni</name>
    <dbReference type="NCBI Taxonomy" id="574700"/>
    <lineage>
        <taxon>Bacteria</taxon>
        <taxon>Bacillati</taxon>
        <taxon>Actinomycetota</taxon>
        <taxon>Actinomycetes</taxon>
        <taxon>Propionibacteriales</taxon>
        <taxon>Nocardioidaceae</taxon>
        <taxon>Nocardioides</taxon>
    </lineage>
</organism>
<accession>A0A4S8N207</accession>
<dbReference type="Pfam" id="PF24491">
    <property type="entry name" value="DUF7586"/>
    <property type="match status" value="1"/>
</dbReference>
<reference evidence="3 4" key="1">
    <citation type="journal article" date="2009" name="Int. J. Syst. Evol. Microbiol.">
        <title>Nocardioides caeni sp. nov., isolated from wastewater.</title>
        <authorList>
            <person name="Yoon J.H."/>
            <person name="Kang S.J."/>
            <person name="Park S."/>
            <person name="Kim W."/>
            <person name="Oh T.K."/>
        </authorList>
    </citation>
    <scope>NUCLEOTIDE SEQUENCE [LARGE SCALE GENOMIC DNA]</scope>
    <source>
        <strain evidence="3 4">DSM 23134</strain>
    </source>
</reference>
<feature type="domain" description="DUF7586" evidence="2">
    <location>
        <begin position="350"/>
        <end position="433"/>
    </location>
</feature>
<dbReference type="OrthoDB" id="3863176at2"/>
<name>A0A4S8N207_9ACTN</name>
<evidence type="ECO:0000313" key="3">
    <source>
        <dbReference type="EMBL" id="THV09431.1"/>
    </source>
</evidence>
<proteinExistence type="predicted"/>
<dbReference type="EMBL" id="STGW01000013">
    <property type="protein sequence ID" value="THV09431.1"/>
    <property type="molecule type" value="Genomic_DNA"/>
</dbReference>
<dbReference type="PANTHER" id="PTHR46825:SF7">
    <property type="entry name" value="D-ALANYL-D-ALANINE CARBOXYPEPTIDASE"/>
    <property type="match status" value="1"/>
</dbReference>
<keyword evidence="4" id="KW-1185">Reference proteome</keyword>
<dbReference type="InterPro" id="IPR050491">
    <property type="entry name" value="AmpC-like"/>
</dbReference>
<dbReference type="PANTHER" id="PTHR46825">
    <property type="entry name" value="D-ALANYL-D-ALANINE-CARBOXYPEPTIDASE/ENDOPEPTIDASE AMPH"/>
    <property type="match status" value="1"/>
</dbReference>
<evidence type="ECO:0000259" key="2">
    <source>
        <dbReference type="Pfam" id="PF24491"/>
    </source>
</evidence>
<dbReference type="Proteomes" id="UP000307087">
    <property type="component" value="Unassembled WGS sequence"/>
</dbReference>
<comment type="caution">
    <text evidence="3">The sequence shown here is derived from an EMBL/GenBank/DDBJ whole genome shotgun (WGS) entry which is preliminary data.</text>
</comment>